<dbReference type="InterPro" id="IPR002893">
    <property type="entry name" value="Znf_MYND"/>
</dbReference>
<keyword evidence="3" id="KW-0862">Zinc</keyword>
<evidence type="ECO:0000256" key="3">
    <source>
        <dbReference type="ARBA" id="ARBA00022833"/>
    </source>
</evidence>
<reference evidence="6 7" key="1">
    <citation type="submission" date="2021-08" db="EMBL/GenBank/DDBJ databases">
        <title>Draft Genome Sequence of Phanerochaete sordida strain YK-624.</title>
        <authorList>
            <person name="Mori T."/>
            <person name="Dohra H."/>
            <person name="Suzuki T."/>
            <person name="Kawagishi H."/>
            <person name="Hirai H."/>
        </authorList>
    </citation>
    <scope>NUCLEOTIDE SEQUENCE [LARGE SCALE GENOMIC DNA]</scope>
    <source>
        <strain evidence="6 7">YK-624</strain>
    </source>
</reference>
<dbReference type="AlphaFoldDB" id="A0A9P3GNK5"/>
<proteinExistence type="predicted"/>
<dbReference type="OrthoDB" id="432970at2759"/>
<dbReference type="EMBL" id="BPQB01000063">
    <property type="protein sequence ID" value="GJE96705.1"/>
    <property type="molecule type" value="Genomic_DNA"/>
</dbReference>
<name>A0A9P3GNK5_9APHY</name>
<keyword evidence="2 4" id="KW-0863">Zinc-finger</keyword>
<keyword evidence="1" id="KW-0479">Metal-binding</keyword>
<dbReference type="Gene3D" id="6.10.140.2220">
    <property type="match status" value="1"/>
</dbReference>
<dbReference type="Pfam" id="PF01753">
    <property type="entry name" value="zf-MYND"/>
    <property type="match status" value="1"/>
</dbReference>
<dbReference type="PROSITE" id="PS50865">
    <property type="entry name" value="ZF_MYND_2"/>
    <property type="match status" value="1"/>
</dbReference>
<evidence type="ECO:0000313" key="6">
    <source>
        <dbReference type="EMBL" id="GJE96705.1"/>
    </source>
</evidence>
<organism evidence="6 7">
    <name type="scientific">Phanerochaete sordida</name>
    <dbReference type="NCBI Taxonomy" id="48140"/>
    <lineage>
        <taxon>Eukaryota</taxon>
        <taxon>Fungi</taxon>
        <taxon>Dikarya</taxon>
        <taxon>Basidiomycota</taxon>
        <taxon>Agaricomycotina</taxon>
        <taxon>Agaricomycetes</taxon>
        <taxon>Polyporales</taxon>
        <taxon>Phanerochaetaceae</taxon>
        <taxon>Phanerochaete</taxon>
    </lineage>
</organism>
<dbReference type="SUPFAM" id="SSF144232">
    <property type="entry name" value="HIT/MYND zinc finger-like"/>
    <property type="match status" value="1"/>
</dbReference>
<feature type="domain" description="MYND-type" evidence="5">
    <location>
        <begin position="219"/>
        <end position="264"/>
    </location>
</feature>
<sequence>MKKFTDMEEVQRITQYASLRDACFMTARQWQARQATAGDGSTGGPLLRSTADVKRGVASGNLDDMLELALRLYTGASADQDRDSANTLCMTVLGAPNVSRSARGRALSMLAMIHWESRLTKDTPGHWNIDALYRAASFANEACTIGFTAGIACHIGFDVERAGFRKQEDVKFPGWSAARFEALTELWRIVDQVKGRMQREQAKRQEKLKKDPAAFVCAAPGCGIEETYKTTLRRCAGKCAMEGKPAYCDKDCQKKDWARHKAFCRDGAPLDDVVASLRHTIEEESKPINLADTDSYQPTLEFSEYEISSDGTFQLVPGSKKQEHRVDIPDSTGAFGGKDIKILSKNIDPDVLRRFRDLATESKDRKA</sequence>
<evidence type="ECO:0000256" key="1">
    <source>
        <dbReference type="ARBA" id="ARBA00022723"/>
    </source>
</evidence>
<evidence type="ECO:0000259" key="5">
    <source>
        <dbReference type="PROSITE" id="PS50865"/>
    </source>
</evidence>
<evidence type="ECO:0000313" key="7">
    <source>
        <dbReference type="Proteomes" id="UP000703269"/>
    </source>
</evidence>
<evidence type="ECO:0000256" key="4">
    <source>
        <dbReference type="PROSITE-ProRule" id="PRU00134"/>
    </source>
</evidence>
<dbReference type="GO" id="GO:0008270">
    <property type="term" value="F:zinc ion binding"/>
    <property type="evidence" value="ECO:0007669"/>
    <property type="project" value="UniProtKB-KW"/>
</dbReference>
<protein>
    <submittedName>
        <fullName evidence="6">Zinc finger MYND domain-containing protein</fullName>
    </submittedName>
</protein>
<evidence type="ECO:0000256" key="2">
    <source>
        <dbReference type="ARBA" id="ARBA00022771"/>
    </source>
</evidence>
<comment type="caution">
    <text evidence="6">The sequence shown here is derived from an EMBL/GenBank/DDBJ whole genome shotgun (WGS) entry which is preliminary data.</text>
</comment>
<accession>A0A9P3GNK5</accession>
<keyword evidence="7" id="KW-1185">Reference proteome</keyword>
<gene>
    <name evidence="6" type="ORF">PsYK624_129100</name>
</gene>
<dbReference type="Proteomes" id="UP000703269">
    <property type="component" value="Unassembled WGS sequence"/>
</dbReference>